<proteinExistence type="inferred from homology"/>
<evidence type="ECO:0000313" key="10">
    <source>
        <dbReference type="Proteomes" id="UP001314170"/>
    </source>
</evidence>
<feature type="transmembrane region" description="Helical" evidence="7">
    <location>
        <begin position="272"/>
        <end position="291"/>
    </location>
</feature>
<evidence type="ECO:0000256" key="2">
    <source>
        <dbReference type="ARBA" id="ARBA00010992"/>
    </source>
</evidence>
<evidence type="ECO:0000256" key="5">
    <source>
        <dbReference type="ARBA" id="ARBA00022989"/>
    </source>
</evidence>
<organism evidence="9 10">
    <name type="scientific">Dovyalis caffra</name>
    <dbReference type="NCBI Taxonomy" id="77055"/>
    <lineage>
        <taxon>Eukaryota</taxon>
        <taxon>Viridiplantae</taxon>
        <taxon>Streptophyta</taxon>
        <taxon>Embryophyta</taxon>
        <taxon>Tracheophyta</taxon>
        <taxon>Spermatophyta</taxon>
        <taxon>Magnoliopsida</taxon>
        <taxon>eudicotyledons</taxon>
        <taxon>Gunneridae</taxon>
        <taxon>Pentapetalae</taxon>
        <taxon>rosids</taxon>
        <taxon>fabids</taxon>
        <taxon>Malpighiales</taxon>
        <taxon>Salicaceae</taxon>
        <taxon>Flacourtieae</taxon>
        <taxon>Dovyalis</taxon>
    </lineage>
</organism>
<dbReference type="EMBL" id="CAWUPB010001160">
    <property type="protein sequence ID" value="CAK7340812.1"/>
    <property type="molecule type" value="Genomic_DNA"/>
</dbReference>
<dbReference type="PRINTS" id="PR00171">
    <property type="entry name" value="SUGRTRNSPORT"/>
</dbReference>
<dbReference type="SUPFAM" id="SSF103473">
    <property type="entry name" value="MFS general substrate transporter"/>
    <property type="match status" value="1"/>
</dbReference>
<comment type="caution">
    <text evidence="9">The sequence shown here is derived from an EMBL/GenBank/DDBJ whole genome shotgun (WGS) entry which is preliminary data.</text>
</comment>
<feature type="transmembrane region" description="Helical" evidence="7">
    <location>
        <begin position="138"/>
        <end position="155"/>
    </location>
</feature>
<dbReference type="CDD" id="cd17358">
    <property type="entry name" value="MFS_GLUT6_8_Class3_like"/>
    <property type="match status" value="1"/>
</dbReference>
<dbReference type="GO" id="GO:0016020">
    <property type="term" value="C:membrane"/>
    <property type="evidence" value="ECO:0007669"/>
    <property type="project" value="UniProtKB-SubCell"/>
</dbReference>
<comment type="subcellular location">
    <subcellularLocation>
        <location evidence="1">Membrane</location>
        <topology evidence="1">Multi-pass membrane protein</topology>
    </subcellularLocation>
</comment>
<dbReference type="GO" id="GO:0051119">
    <property type="term" value="F:sugar transmembrane transporter activity"/>
    <property type="evidence" value="ECO:0007669"/>
    <property type="project" value="InterPro"/>
</dbReference>
<feature type="transmembrane region" description="Helical" evidence="7">
    <location>
        <begin position="410"/>
        <end position="431"/>
    </location>
</feature>
<dbReference type="Proteomes" id="UP001314170">
    <property type="component" value="Unassembled WGS sequence"/>
</dbReference>
<dbReference type="PANTHER" id="PTHR48021:SF25">
    <property type="entry name" value="SUGAR TRANSPORTER ERD6-LIKE 5"/>
    <property type="match status" value="1"/>
</dbReference>
<evidence type="ECO:0000256" key="4">
    <source>
        <dbReference type="ARBA" id="ARBA00022692"/>
    </source>
</evidence>
<evidence type="ECO:0000256" key="1">
    <source>
        <dbReference type="ARBA" id="ARBA00004141"/>
    </source>
</evidence>
<gene>
    <name evidence="9" type="ORF">DCAF_LOCUS15899</name>
</gene>
<dbReference type="PANTHER" id="PTHR48021">
    <property type="match status" value="1"/>
</dbReference>
<dbReference type="InterPro" id="IPR036259">
    <property type="entry name" value="MFS_trans_sf"/>
</dbReference>
<evidence type="ECO:0000313" key="9">
    <source>
        <dbReference type="EMBL" id="CAK7340812.1"/>
    </source>
</evidence>
<keyword evidence="3" id="KW-0762">Sugar transport</keyword>
<keyword evidence="4 7" id="KW-0812">Transmembrane</keyword>
<reference evidence="9 10" key="1">
    <citation type="submission" date="2024-01" db="EMBL/GenBank/DDBJ databases">
        <authorList>
            <person name="Waweru B."/>
        </authorList>
    </citation>
    <scope>NUCLEOTIDE SEQUENCE [LARGE SCALE GENOMIC DNA]</scope>
</reference>
<feature type="transmembrane region" description="Helical" evidence="7">
    <location>
        <begin position="108"/>
        <end position="126"/>
    </location>
</feature>
<dbReference type="InterPro" id="IPR020846">
    <property type="entry name" value="MFS_dom"/>
</dbReference>
<evidence type="ECO:0000259" key="8">
    <source>
        <dbReference type="PROSITE" id="PS50850"/>
    </source>
</evidence>
<dbReference type="InterPro" id="IPR050549">
    <property type="entry name" value="MFS_Trehalose_Transporter"/>
</dbReference>
<sequence length="454" mass="49120">MGGSEQARRALLVDDEEDPLKCSRSLNIGVNGSSPATCFLVFSTIVAATCSFTSGYSLGYSSPAEYGVLADLSLSMAEYSVFGSMLAVGGMIGALINGKIADFFGRRTMMWIIDVFFILGWIAIAFTKVCWLLDLGRLLQGIGIALASYVGNVFIAEIAPKNLRGGLMTTNAFMKSSGVAIAYLIGSVVKWRGLALIGCIPCLLQTLCVFFIPESPRWLVKNGREKEFEAVLQHLRGTKVDISQEAAEIKEYAECIQLLSENKIWDLFQKKYAGPIIVAAGLMILTQFSGLSGYTFYLTNIFVLADISTKVGYAALAIVKVSAAGTCLGSLLTGLSFLFQDLHSWISVLALTGVSVYFVSFNLGIAGIPWIITSEIFPINVKGSAGSLCNLINWSCSWVVSYTFNFLLEWSSTGTFIIFAGVSAFGFLFIVKLVPETKGRSLEEIQASVTNVLH</sequence>
<evidence type="ECO:0000256" key="3">
    <source>
        <dbReference type="ARBA" id="ARBA00022597"/>
    </source>
</evidence>
<name>A0AAV1RZ08_9ROSI</name>
<dbReference type="Pfam" id="PF00083">
    <property type="entry name" value="Sugar_tr"/>
    <property type="match status" value="1"/>
</dbReference>
<feature type="transmembrane region" description="Helical" evidence="7">
    <location>
        <begin position="38"/>
        <end position="59"/>
    </location>
</feature>
<keyword evidence="5 7" id="KW-1133">Transmembrane helix</keyword>
<keyword evidence="3" id="KW-0813">Transport</keyword>
<feature type="transmembrane region" description="Helical" evidence="7">
    <location>
        <begin position="191"/>
        <end position="212"/>
    </location>
</feature>
<dbReference type="AlphaFoldDB" id="A0AAV1RZ08"/>
<dbReference type="PROSITE" id="PS50850">
    <property type="entry name" value="MFS"/>
    <property type="match status" value="1"/>
</dbReference>
<protein>
    <recommendedName>
        <fullName evidence="8">Major facilitator superfamily (MFS) profile domain-containing protein</fullName>
    </recommendedName>
</protein>
<dbReference type="InterPro" id="IPR044775">
    <property type="entry name" value="MFS_ERD6/Tret1-like"/>
</dbReference>
<evidence type="ECO:0000256" key="6">
    <source>
        <dbReference type="ARBA" id="ARBA00023136"/>
    </source>
</evidence>
<keyword evidence="10" id="KW-1185">Reference proteome</keyword>
<accession>A0AAV1RZ08</accession>
<dbReference type="Gene3D" id="1.20.1250.20">
    <property type="entry name" value="MFS general substrate transporter like domains"/>
    <property type="match status" value="1"/>
</dbReference>
<feature type="domain" description="Major facilitator superfamily (MFS) profile" evidence="8">
    <location>
        <begin position="43"/>
        <end position="438"/>
    </location>
</feature>
<feature type="transmembrane region" description="Helical" evidence="7">
    <location>
        <begin position="311"/>
        <end position="339"/>
    </location>
</feature>
<feature type="transmembrane region" description="Helical" evidence="7">
    <location>
        <begin position="346"/>
        <end position="372"/>
    </location>
</feature>
<evidence type="ECO:0000256" key="7">
    <source>
        <dbReference type="SAM" id="Phobius"/>
    </source>
</evidence>
<dbReference type="InterPro" id="IPR005828">
    <property type="entry name" value="MFS_sugar_transport-like"/>
</dbReference>
<comment type="similarity">
    <text evidence="2">Belongs to the major facilitator superfamily. Sugar transporter (TC 2.A.1.1) family.</text>
</comment>
<dbReference type="InterPro" id="IPR003663">
    <property type="entry name" value="Sugar/inositol_transpt"/>
</dbReference>
<keyword evidence="6 7" id="KW-0472">Membrane</keyword>
<feature type="transmembrane region" description="Helical" evidence="7">
    <location>
        <begin position="79"/>
        <end position="96"/>
    </location>
</feature>